<name>Q6AS33_DESPS</name>
<gene>
    <name evidence="5" type="ordered locus">DP0113</name>
</gene>
<feature type="chain" id="PRO_5004270966" evidence="3">
    <location>
        <begin position="23"/>
        <end position="559"/>
    </location>
</feature>
<dbReference type="KEGG" id="dps:DP0113"/>
<proteinExistence type="inferred from homology"/>
<feature type="region of interest" description="Disordered" evidence="2">
    <location>
        <begin position="241"/>
        <end position="260"/>
    </location>
</feature>
<dbReference type="PROSITE" id="PS51257">
    <property type="entry name" value="PROKAR_LIPOPROTEIN"/>
    <property type="match status" value="1"/>
</dbReference>
<evidence type="ECO:0000256" key="1">
    <source>
        <dbReference type="RuleBase" id="RU004003"/>
    </source>
</evidence>
<protein>
    <submittedName>
        <fullName evidence="5">Related to type II protein secretion protein</fullName>
    </submittedName>
</protein>
<evidence type="ECO:0000313" key="6">
    <source>
        <dbReference type="Proteomes" id="UP000000602"/>
    </source>
</evidence>
<dbReference type="InterPro" id="IPR013358">
    <property type="entry name" value="Pilus_biogenesis_MshL"/>
</dbReference>
<evidence type="ECO:0000256" key="3">
    <source>
        <dbReference type="SAM" id="SignalP"/>
    </source>
</evidence>
<feature type="compositionally biased region" description="Acidic residues" evidence="2">
    <location>
        <begin position="243"/>
        <end position="255"/>
    </location>
</feature>
<dbReference type="Pfam" id="PF00263">
    <property type="entry name" value="Secretin"/>
    <property type="match status" value="1"/>
</dbReference>
<dbReference type="OrthoDB" id="9775455at2"/>
<dbReference type="PRINTS" id="PR00811">
    <property type="entry name" value="BCTERIALGSPD"/>
</dbReference>
<dbReference type="eggNOG" id="COG1450">
    <property type="taxonomic scope" value="Bacteria"/>
</dbReference>
<evidence type="ECO:0000259" key="4">
    <source>
        <dbReference type="Pfam" id="PF00263"/>
    </source>
</evidence>
<sequence length="559" mass="60776">MKSIKNIFLSGSLLLLILTVSACGVSKPVQPTTGEKSQQAIETADISPTPTKIIPSRPKPLPVQYQTPRYKVDQEEFGKEFSEEATSVKVGATIRSSRGPQPLADIIKRLASLKDMNVSWASDVNRDVLVDVDIQAGDDFYESLDNLLRQVDYFHEIQNNTIIVRYKETRQFHVAMPFIKSAYNTATGGNMLGNNEESENINGTVEIRSEDNAFDIWDNIQGNMDAILQTWRTNTIAGATADDLADPDANPEAEEQSPTATRRYAAGGAMYIIDKPIGLITVSAPRNVLDRLDAYFFSLKKELYKQIAIDAKIIEVTLSDASSIGIDWSNVLGGDGFKLGGKVNYGDATDAIFHNGSGFLDTITLESTDFHVLIKALNEQGDTKVLSNPKLSVMNGQPALISVGRSITYISEIEADRDTSSIGTSTITYTTETDSLLSGLGLGITATVLDDSEIIMNLVPVTSELVPFKDGEEIEYRQVGDDGASVGLPVLNVREMSTTVRVKDGETLIIGGLISESNSTTGSSVPILGSIPGLKYLFGYEGKSKQKKELVILIQPRII</sequence>
<dbReference type="InterPro" id="IPR050810">
    <property type="entry name" value="Bact_Secretion_Sys_Channel"/>
</dbReference>
<dbReference type="GO" id="GO:0015627">
    <property type="term" value="C:type II protein secretion system complex"/>
    <property type="evidence" value="ECO:0007669"/>
    <property type="project" value="TreeGrafter"/>
</dbReference>
<dbReference type="EMBL" id="CR522870">
    <property type="protein sequence ID" value="CAG34842.1"/>
    <property type="molecule type" value="Genomic_DNA"/>
</dbReference>
<accession>Q6AS33</accession>
<dbReference type="STRING" id="177439.DP0113"/>
<dbReference type="InterPro" id="IPR001775">
    <property type="entry name" value="GspD/PilQ"/>
</dbReference>
<evidence type="ECO:0000256" key="2">
    <source>
        <dbReference type="SAM" id="MobiDB-lite"/>
    </source>
</evidence>
<keyword evidence="3" id="KW-0732">Signal</keyword>
<feature type="signal peptide" evidence="3">
    <location>
        <begin position="1"/>
        <end position="22"/>
    </location>
</feature>
<dbReference type="RefSeq" id="WP_011187358.1">
    <property type="nucleotide sequence ID" value="NC_006138.1"/>
</dbReference>
<dbReference type="HOGENOM" id="CLU_006756_3_4_7"/>
<keyword evidence="6" id="KW-1185">Reference proteome</keyword>
<dbReference type="PANTHER" id="PTHR30332:SF17">
    <property type="entry name" value="TYPE IV PILIATION SYSTEM PROTEIN DR_0774-RELATED"/>
    <property type="match status" value="1"/>
</dbReference>
<reference evidence="6" key="1">
    <citation type="journal article" date="2004" name="Environ. Microbiol.">
        <title>The genome of Desulfotalea psychrophila, a sulfate-reducing bacterium from permanently cold Arctic sediments.</title>
        <authorList>
            <person name="Rabus R."/>
            <person name="Ruepp A."/>
            <person name="Frickey T."/>
            <person name="Rattei T."/>
            <person name="Fartmann B."/>
            <person name="Stark M."/>
            <person name="Bauer M."/>
            <person name="Zibat A."/>
            <person name="Lombardot T."/>
            <person name="Becker I."/>
            <person name="Amann J."/>
            <person name="Gellner K."/>
            <person name="Teeling H."/>
            <person name="Leuschner W.D."/>
            <person name="Gloeckner F.-O."/>
            <person name="Lupas A.N."/>
            <person name="Amann R."/>
            <person name="Klenk H.-P."/>
        </authorList>
    </citation>
    <scope>NUCLEOTIDE SEQUENCE [LARGE SCALE GENOMIC DNA]</scope>
    <source>
        <strain evidence="6">DSM 12343 / LSv54</strain>
    </source>
</reference>
<dbReference type="Proteomes" id="UP000000602">
    <property type="component" value="Chromosome"/>
</dbReference>
<dbReference type="NCBIfam" id="TIGR02519">
    <property type="entry name" value="pilus_MshL"/>
    <property type="match status" value="1"/>
</dbReference>
<dbReference type="PANTHER" id="PTHR30332">
    <property type="entry name" value="PROBABLE GENERAL SECRETION PATHWAY PROTEIN D"/>
    <property type="match status" value="1"/>
</dbReference>
<organism evidence="5 6">
    <name type="scientific">Desulfotalea psychrophila (strain LSv54 / DSM 12343)</name>
    <dbReference type="NCBI Taxonomy" id="177439"/>
    <lineage>
        <taxon>Bacteria</taxon>
        <taxon>Pseudomonadati</taxon>
        <taxon>Thermodesulfobacteriota</taxon>
        <taxon>Desulfobulbia</taxon>
        <taxon>Desulfobulbales</taxon>
        <taxon>Desulfocapsaceae</taxon>
        <taxon>Desulfotalea</taxon>
    </lineage>
</organism>
<feature type="domain" description="Type II/III secretion system secretin-like" evidence="4">
    <location>
        <begin position="376"/>
        <end position="559"/>
    </location>
</feature>
<comment type="similarity">
    <text evidence="1">Belongs to the bacterial secretin family.</text>
</comment>
<dbReference type="AlphaFoldDB" id="Q6AS33"/>
<evidence type="ECO:0000313" key="5">
    <source>
        <dbReference type="EMBL" id="CAG34842.1"/>
    </source>
</evidence>
<dbReference type="GO" id="GO:0009306">
    <property type="term" value="P:protein secretion"/>
    <property type="evidence" value="ECO:0007669"/>
    <property type="project" value="InterPro"/>
</dbReference>
<dbReference type="InterPro" id="IPR004846">
    <property type="entry name" value="T2SS/T3SS_dom"/>
</dbReference>